<evidence type="ECO:0000256" key="13">
    <source>
        <dbReference type="RuleBase" id="RU003914"/>
    </source>
</evidence>
<evidence type="ECO:0000256" key="10">
    <source>
        <dbReference type="ARBA" id="ARBA00029986"/>
    </source>
</evidence>
<dbReference type="PIRSF" id="PIRSF003095">
    <property type="entry name" value="Trigger_factor"/>
    <property type="match status" value="1"/>
</dbReference>
<evidence type="ECO:0000256" key="5">
    <source>
        <dbReference type="ARBA" id="ARBA00022618"/>
    </source>
</evidence>
<dbReference type="Gene3D" id="1.10.3120.10">
    <property type="entry name" value="Trigger factor, C-terminal domain"/>
    <property type="match status" value="1"/>
</dbReference>
<dbReference type="SUPFAM" id="SSF109998">
    <property type="entry name" value="Triger factor/SurA peptide-binding domain-like"/>
    <property type="match status" value="1"/>
</dbReference>
<dbReference type="Pfam" id="PF05697">
    <property type="entry name" value="Trigger_N"/>
    <property type="match status" value="1"/>
</dbReference>
<dbReference type="InterPro" id="IPR036611">
    <property type="entry name" value="Trigger_fac_ribosome-bd_sf"/>
</dbReference>
<dbReference type="GO" id="GO:0051301">
    <property type="term" value="P:cell division"/>
    <property type="evidence" value="ECO:0007669"/>
    <property type="project" value="UniProtKB-KW"/>
</dbReference>
<keyword evidence="11" id="KW-0963">Cytoplasm</keyword>
<evidence type="ECO:0000256" key="3">
    <source>
        <dbReference type="ARBA" id="ARBA00013194"/>
    </source>
</evidence>
<dbReference type="GO" id="GO:0043022">
    <property type="term" value="F:ribosome binding"/>
    <property type="evidence" value="ECO:0007669"/>
    <property type="project" value="TreeGrafter"/>
</dbReference>
<dbReference type="InterPro" id="IPR046357">
    <property type="entry name" value="PPIase_dom_sf"/>
</dbReference>
<dbReference type="RefSeq" id="WP_192038163.1">
    <property type="nucleotide sequence ID" value="NZ_JACYWE010000002.1"/>
</dbReference>
<dbReference type="InterPro" id="IPR027304">
    <property type="entry name" value="Trigger_fact/SurA_dom_sf"/>
</dbReference>
<dbReference type="Pfam" id="PF00254">
    <property type="entry name" value="FKBP_C"/>
    <property type="match status" value="1"/>
</dbReference>
<protein>
    <recommendedName>
        <fullName evidence="4 11">Trigger factor</fullName>
        <shortName evidence="11">TF</shortName>
        <ecNumber evidence="3 11">5.2.1.8</ecNumber>
    </recommendedName>
    <alternativeName>
        <fullName evidence="10 11">PPIase</fullName>
    </alternativeName>
</protein>
<evidence type="ECO:0000256" key="12">
    <source>
        <dbReference type="PROSITE-ProRule" id="PRU00277"/>
    </source>
</evidence>
<keyword evidence="18" id="KW-1185">Reference proteome</keyword>
<feature type="region of interest" description="Disordered" evidence="15">
    <location>
        <begin position="438"/>
        <end position="471"/>
    </location>
</feature>
<dbReference type="GO" id="GO:0051083">
    <property type="term" value="P:'de novo' cotranslational protein folding"/>
    <property type="evidence" value="ECO:0007669"/>
    <property type="project" value="TreeGrafter"/>
</dbReference>
<proteinExistence type="inferred from homology"/>
<evidence type="ECO:0000256" key="2">
    <source>
        <dbReference type="ARBA" id="ARBA00005464"/>
    </source>
</evidence>
<evidence type="ECO:0000256" key="4">
    <source>
        <dbReference type="ARBA" id="ARBA00016902"/>
    </source>
</evidence>
<dbReference type="Proteomes" id="UP000642993">
    <property type="component" value="Unassembled WGS sequence"/>
</dbReference>
<comment type="caution">
    <text evidence="17">The sequence shown here is derived from an EMBL/GenBank/DDBJ whole genome shotgun (WGS) entry which is preliminary data.</text>
</comment>
<evidence type="ECO:0000313" key="17">
    <source>
        <dbReference type="EMBL" id="MBD8505688.1"/>
    </source>
</evidence>
<reference evidence="17" key="1">
    <citation type="submission" date="2020-09" db="EMBL/GenBank/DDBJ databases">
        <title>Hoyosella lacisalsi sp. nov., a halotolerant actinobacterium isolated from soil of Lake Gudzhirganskoe.</title>
        <authorList>
            <person name="Yang Q."/>
            <person name="Guo P.Y."/>
            <person name="Liu S.W."/>
            <person name="Li F.N."/>
            <person name="Sun C.H."/>
        </authorList>
    </citation>
    <scope>NUCLEOTIDE SEQUENCE</scope>
    <source>
        <strain evidence="17">G463</strain>
    </source>
</reference>
<comment type="domain">
    <text evidence="11">Consists of 3 domains; the N-terminus binds the ribosome, the middle domain has PPIase activity, while the C-terminus has intrinsic chaperone activity on its own.</text>
</comment>
<evidence type="ECO:0000256" key="11">
    <source>
        <dbReference type="HAMAP-Rule" id="MF_00303"/>
    </source>
</evidence>
<comment type="catalytic activity">
    <reaction evidence="1 11 12">
        <text>[protein]-peptidylproline (omega=180) = [protein]-peptidylproline (omega=0)</text>
        <dbReference type="Rhea" id="RHEA:16237"/>
        <dbReference type="Rhea" id="RHEA-COMP:10747"/>
        <dbReference type="Rhea" id="RHEA-COMP:10748"/>
        <dbReference type="ChEBI" id="CHEBI:83833"/>
        <dbReference type="ChEBI" id="CHEBI:83834"/>
        <dbReference type="EC" id="5.2.1.8"/>
    </reaction>
</comment>
<sequence length="471" mass="51435">MKSTVEQLSATRVRISVEVPFEELKSDFDRAYKALAQQVRVPGFRPGKVPPRIIDARVGRSAVLEQVINDTVPGKYSEAVSEGDIKAIGQPEIEVTKIEDDHFGFTAAVDVRPEITLPEYASLEVSVEAEEATDEDVEEQLEELRKRFGTVVPVERGTEKGDLVTLDLAATVDGKPVEDATADGLSHEVGSGELIEGLDEAILGVEAGGTAEFPTKLLAGDFAGEDAVVAVTVTSVKTRELPEVDDDFASLASAFDTVEELRADLREKAEQSKKIQLTNSIRDKVLEKLLEVVDFEAPQKVVDEQVHEQLHSALHSLGGEEDTLNRLLEAQGKSREEFDTESREAAERAVRAQLLLDAIADADDITVGQQELFERIFSEAQRYGMEPQQFIQEIQKQPNGLATIFADARRTKALVEVIRAVVVKDQNGTELDVTEYFGAAGDDEDDALPTEGSDDAVGETGEVEETEADNK</sequence>
<dbReference type="GO" id="GO:0005737">
    <property type="term" value="C:cytoplasm"/>
    <property type="evidence" value="ECO:0007669"/>
    <property type="project" value="UniProtKB-SubCell"/>
</dbReference>
<dbReference type="HAMAP" id="MF_00303">
    <property type="entry name" value="Trigger_factor_Tig"/>
    <property type="match status" value="1"/>
</dbReference>
<evidence type="ECO:0000256" key="9">
    <source>
        <dbReference type="ARBA" id="ARBA00023306"/>
    </source>
</evidence>
<dbReference type="GO" id="GO:0003755">
    <property type="term" value="F:peptidyl-prolyl cis-trans isomerase activity"/>
    <property type="evidence" value="ECO:0007669"/>
    <property type="project" value="UniProtKB-UniRule"/>
</dbReference>
<dbReference type="SUPFAM" id="SSF102735">
    <property type="entry name" value="Trigger factor ribosome-binding domain"/>
    <property type="match status" value="1"/>
</dbReference>
<keyword evidence="6 11" id="KW-0697">Rotamase</keyword>
<feature type="coiled-coil region" evidence="14">
    <location>
        <begin position="251"/>
        <end position="278"/>
    </location>
</feature>
<comment type="similarity">
    <text evidence="2 11 13">Belongs to the FKBP-type PPIase family. Tig subfamily.</text>
</comment>
<evidence type="ECO:0000256" key="15">
    <source>
        <dbReference type="SAM" id="MobiDB-lite"/>
    </source>
</evidence>
<dbReference type="InterPro" id="IPR008881">
    <property type="entry name" value="Trigger_fac_ribosome-bd_bac"/>
</dbReference>
<dbReference type="EC" id="5.2.1.8" evidence="3 11"/>
<dbReference type="Gene3D" id="3.10.50.40">
    <property type="match status" value="1"/>
</dbReference>
<keyword evidence="5 11" id="KW-0132">Cell division</keyword>
<dbReference type="NCBIfam" id="TIGR00115">
    <property type="entry name" value="tig"/>
    <property type="match status" value="1"/>
</dbReference>
<dbReference type="GO" id="GO:0015031">
    <property type="term" value="P:protein transport"/>
    <property type="evidence" value="ECO:0007669"/>
    <property type="project" value="UniProtKB-UniRule"/>
</dbReference>
<name>A0A927JAH3_9ACTN</name>
<keyword evidence="8 11" id="KW-0413">Isomerase</keyword>
<organism evidence="17 18">
    <name type="scientific">Lolliginicoccus lacisalsi</name>
    <dbReference type="NCBI Taxonomy" id="2742202"/>
    <lineage>
        <taxon>Bacteria</taxon>
        <taxon>Bacillati</taxon>
        <taxon>Actinomycetota</taxon>
        <taxon>Actinomycetes</taxon>
        <taxon>Mycobacteriales</taxon>
        <taxon>Hoyosellaceae</taxon>
        <taxon>Lolliginicoccus</taxon>
    </lineage>
</organism>
<dbReference type="PANTHER" id="PTHR30560:SF3">
    <property type="entry name" value="TRIGGER FACTOR-LIKE PROTEIN TIG, CHLOROPLASTIC"/>
    <property type="match status" value="1"/>
</dbReference>
<evidence type="ECO:0000256" key="7">
    <source>
        <dbReference type="ARBA" id="ARBA00023186"/>
    </source>
</evidence>
<feature type="compositionally biased region" description="Acidic residues" evidence="15">
    <location>
        <begin position="441"/>
        <end position="471"/>
    </location>
</feature>
<evidence type="ECO:0000313" key="18">
    <source>
        <dbReference type="Proteomes" id="UP000642993"/>
    </source>
</evidence>
<dbReference type="PANTHER" id="PTHR30560">
    <property type="entry name" value="TRIGGER FACTOR CHAPERONE AND PEPTIDYL-PROLYL CIS/TRANS ISOMERASE"/>
    <property type="match status" value="1"/>
</dbReference>
<dbReference type="PROSITE" id="PS50059">
    <property type="entry name" value="FKBP_PPIASE"/>
    <property type="match status" value="1"/>
</dbReference>
<dbReference type="Pfam" id="PF05698">
    <property type="entry name" value="Trigger_C"/>
    <property type="match status" value="1"/>
</dbReference>
<comment type="subcellular location">
    <subcellularLocation>
        <location evidence="11">Cytoplasm</location>
    </subcellularLocation>
    <text evidence="11">About half TF is bound to the ribosome near the polypeptide exit tunnel while the other half is free in the cytoplasm.</text>
</comment>
<dbReference type="EMBL" id="JACYWE010000002">
    <property type="protein sequence ID" value="MBD8505688.1"/>
    <property type="molecule type" value="Genomic_DNA"/>
</dbReference>
<dbReference type="InterPro" id="IPR008880">
    <property type="entry name" value="Trigger_fac_C"/>
</dbReference>
<dbReference type="InterPro" id="IPR001179">
    <property type="entry name" value="PPIase_FKBP_dom"/>
</dbReference>
<gene>
    <name evidence="11" type="primary">tig</name>
    <name evidence="17" type="ORF">HT102_04195</name>
</gene>
<keyword evidence="7 11" id="KW-0143">Chaperone</keyword>
<dbReference type="AlphaFoldDB" id="A0A927JAH3"/>
<dbReference type="InterPro" id="IPR037041">
    <property type="entry name" value="Trigger_fac_C_sf"/>
</dbReference>
<evidence type="ECO:0000256" key="1">
    <source>
        <dbReference type="ARBA" id="ARBA00000971"/>
    </source>
</evidence>
<dbReference type="Gene3D" id="3.30.70.1050">
    <property type="entry name" value="Trigger factor ribosome-binding domain"/>
    <property type="match status" value="1"/>
</dbReference>
<dbReference type="GO" id="GO:0043335">
    <property type="term" value="P:protein unfolding"/>
    <property type="evidence" value="ECO:0007669"/>
    <property type="project" value="TreeGrafter"/>
</dbReference>
<feature type="domain" description="PPIase FKBP-type" evidence="16">
    <location>
        <begin position="161"/>
        <end position="213"/>
    </location>
</feature>
<evidence type="ECO:0000256" key="6">
    <source>
        <dbReference type="ARBA" id="ARBA00023110"/>
    </source>
</evidence>
<evidence type="ECO:0000256" key="14">
    <source>
        <dbReference type="SAM" id="Coils"/>
    </source>
</evidence>
<accession>A0A927JAH3</accession>
<comment type="function">
    <text evidence="11">Involved in protein export. Acts as a chaperone by maintaining the newly synthesized protein in an open conformation. Functions as a peptidyl-prolyl cis-trans isomerase.</text>
</comment>
<evidence type="ECO:0000256" key="8">
    <source>
        <dbReference type="ARBA" id="ARBA00023235"/>
    </source>
</evidence>
<dbReference type="InterPro" id="IPR005215">
    <property type="entry name" value="Trig_fac"/>
</dbReference>
<dbReference type="SUPFAM" id="SSF54534">
    <property type="entry name" value="FKBP-like"/>
    <property type="match status" value="1"/>
</dbReference>
<keyword evidence="9 11" id="KW-0131">Cell cycle</keyword>
<evidence type="ECO:0000259" key="16">
    <source>
        <dbReference type="PROSITE" id="PS50059"/>
    </source>
</evidence>
<dbReference type="GO" id="GO:0044183">
    <property type="term" value="F:protein folding chaperone"/>
    <property type="evidence" value="ECO:0007669"/>
    <property type="project" value="TreeGrafter"/>
</dbReference>
<keyword evidence="14" id="KW-0175">Coiled coil</keyword>